<dbReference type="EMBL" id="GBRH01173679">
    <property type="protein sequence ID" value="JAE24217.1"/>
    <property type="molecule type" value="Transcribed_RNA"/>
</dbReference>
<reference evidence="2" key="1">
    <citation type="submission" date="2014-09" db="EMBL/GenBank/DDBJ databases">
        <authorList>
            <person name="Magalhaes I.L.F."/>
            <person name="Oliveira U."/>
            <person name="Santos F.R."/>
            <person name="Vidigal T.H.D.A."/>
            <person name="Brescovit A.D."/>
            <person name="Santos A.J."/>
        </authorList>
    </citation>
    <scope>NUCLEOTIDE SEQUENCE</scope>
    <source>
        <tissue evidence="2">Shoot tissue taken approximately 20 cm above the soil surface</tissue>
    </source>
</reference>
<protein>
    <submittedName>
        <fullName evidence="2">Uncharacterized protein</fullName>
    </submittedName>
</protein>
<organism evidence="2">
    <name type="scientific">Arundo donax</name>
    <name type="common">Giant reed</name>
    <name type="synonym">Donax arundinaceus</name>
    <dbReference type="NCBI Taxonomy" id="35708"/>
    <lineage>
        <taxon>Eukaryota</taxon>
        <taxon>Viridiplantae</taxon>
        <taxon>Streptophyta</taxon>
        <taxon>Embryophyta</taxon>
        <taxon>Tracheophyta</taxon>
        <taxon>Spermatophyta</taxon>
        <taxon>Magnoliopsida</taxon>
        <taxon>Liliopsida</taxon>
        <taxon>Poales</taxon>
        <taxon>Poaceae</taxon>
        <taxon>PACMAD clade</taxon>
        <taxon>Arundinoideae</taxon>
        <taxon>Arundineae</taxon>
        <taxon>Arundo</taxon>
    </lineage>
</organism>
<evidence type="ECO:0000256" key="1">
    <source>
        <dbReference type="SAM" id="MobiDB-lite"/>
    </source>
</evidence>
<dbReference type="AlphaFoldDB" id="A0A0A9GIB8"/>
<accession>A0A0A9GIB8</accession>
<name>A0A0A9GIB8_ARUDO</name>
<reference evidence="2" key="2">
    <citation type="journal article" date="2015" name="Data Brief">
        <title>Shoot transcriptome of the giant reed, Arundo donax.</title>
        <authorList>
            <person name="Barrero R.A."/>
            <person name="Guerrero F.D."/>
            <person name="Moolhuijzen P."/>
            <person name="Goolsby J.A."/>
            <person name="Tidwell J."/>
            <person name="Bellgard S.E."/>
            <person name="Bellgard M.I."/>
        </authorList>
    </citation>
    <scope>NUCLEOTIDE SEQUENCE</scope>
    <source>
        <tissue evidence="2">Shoot tissue taken approximately 20 cm above the soil surface</tissue>
    </source>
</reference>
<sequence length="36" mass="4341">MYTHESRNRTKSLYNFFDITPETTGKNSSWREGRTE</sequence>
<proteinExistence type="predicted"/>
<evidence type="ECO:0000313" key="2">
    <source>
        <dbReference type="EMBL" id="JAE24217.1"/>
    </source>
</evidence>
<feature type="region of interest" description="Disordered" evidence="1">
    <location>
        <begin position="1"/>
        <end position="36"/>
    </location>
</feature>